<keyword evidence="1" id="KW-0812">Transmembrane</keyword>
<evidence type="ECO:0000256" key="1">
    <source>
        <dbReference type="SAM" id="Phobius"/>
    </source>
</evidence>
<dbReference type="EMBL" id="BEXB01000018">
    <property type="protein sequence ID" value="GAY76845.1"/>
    <property type="molecule type" value="Genomic_DNA"/>
</dbReference>
<reference evidence="2 3" key="1">
    <citation type="submission" date="2017-11" db="EMBL/GenBank/DDBJ databases">
        <title>Draft Genome Sequence of Sporolactobacillus inulinus NBRC 111894 Isolated from Koso, a Japanese Sugar-Vegetable Fermented Beverage.</title>
        <authorList>
            <person name="Chiou T.Y."/>
            <person name="Oshima K."/>
            <person name="Suda W."/>
            <person name="Hattori M."/>
            <person name="Takahashi T."/>
        </authorList>
    </citation>
    <scope>NUCLEOTIDE SEQUENCE [LARGE SCALE GENOMIC DNA]</scope>
    <source>
        <strain evidence="2 3">NBRC111894</strain>
    </source>
</reference>
<gene>
    <name evidence="2" type="ORF">NBRC111894_2399</name>
</gene>
<feature type="transmembrane region" description="Helical" evidence="1">
    <location>
        <begin position="6"/>
        <end position="22"/>
    </location>
</feature>
<keyword evidence="1" id="KW-0472">Membrane</keyword>
<comment type="caution">
    <text evidence="2">The sequence shown here is derived from an EMBL/GenBank/DDBJ whole genome shotgun (WGS) entry which is preliminary data.</text>
</comment>
<accession>A0A4Y1ZCQ1</accession>
<protein>
    <submittedName>
        <fullName evidence="2">Uncharacterized protein</fullName>
    </submittedName>
</protein>
<evidence type="ECO:0000313" key="3">
    <source>
        <dbReference type="Proteomes" id="UP000319716"/>
    </source>
</evidence>
<proteinExistence type="predicted"/>
<name>A0A4Y1ZCQ1_9BACL</name>
<keyword evidence="1" id="KW-1133">Transmembrane helix</keyword>
<evidence type="ECO:0000313" key="2">
    <source>
        <dbReference type="EMBL" id="GAY76845.1"/>
    </source>
</evidence>
<dbReference type="Proteomes" id="UP000319716">
    <property type="component" value="Unassembled WGS sequence"/>
</dbReference>
<organism evidence="2 3">
    <name type="scientific">Sporolactobacillus inulinus</name>
    <dbReference type="NCBI Taxonomy" id="2078"/>
    <lineage>
        <taxon>Bacteria</taxon>
        <taxon>Bacillati</taxon>
        <taxon>Bacillota</taxon>
        <taxon>Bacilli</taxon>
        <taxon>Bacillales</taxon>
        <taxon>Sporolactobacillaceae</taxon>
        <taxon>Sporolactobacillus</taxon>
    </lineage>
</organism>
<dbReference type="AlphaFoldDB" id="A0A4Y1ZCQ1"/>
<sequence>MLHVIQYAALLPLGFVLFILALRGKYGKAVKRTLHQKL</sequence>